<dbReference type="SUPFAM" id="SSF55120">
    <property type="entry name" value="Pseudouridine synthase"/>
    <property type="match status" value="1"/>
</dbReference>
<dbReference type="AlphaFoldDB" id="A0A091ALH1"/>
<dbReference type="Gene3D" id="3.30.2350.10">
    <property type="entry name" value="Pseudouridine synthase"/>
    <property type="match status" value="1"/>
</dbReference>
<dbReference type="OrthoDB" id="9807213at2"/>
<evidence type="ECO:0000259" key="11">
    <source>
        <dbReference type="SMART" id="SM00363"/>
    </source>
</evidence>
<feature type="domain" description="RNA-binding S4" evidence="11">
    <location>
        <begin position="5"/>
        <end position="67"/>
    </location>
</feature>
<sequence length="240" mass="26808">MSDPVRLAKRVIELTGCSRLEAEQYIEGGWVRVDGELIDEPQFMVSGQQVELDANAQLAPTEPATLLLHKPSGFDSVDGPQPAAPLLNADSRWQDDPTGIRFLRRHFARQTAVMPLERDASGLLVYTQDGRLLRRIGEDADRIEQEFVVEVAGEIKPYGLRQLALGLHYQGRAPAPAKVSWQNETRLRFAMKGVRDGQITAMCAEVGLQVVSIKRLRIGRVSLAKMPIGQWRYLPGNERL</sequence>
<dbReference type="SUPFAM" id="SSF55174">
    <property type="entry name" value="Alpha-L RNA-binding motif"/>
    <property type="match status" value="1"/>
</dbReference>
<comment type="catalytic activity">
    <reaction evidence="1">
        <text>uridine(35) in tRNA(Tyr) = pseudouridine(35) in tRNA(Tyr)</text>
        <dbReference type="Rhea" id="RHEA:60556"/>
        <dbReference type="Rhea" id="RHEA-COMP:15607"/>
        <dbReference type="Rhea" id="RHEA-COMP:15608"/>
        <dbReference type="ChEBI" id="CHEBI:65314"/>
        <dbReference type="ChEBI" id="CHEBI:65315"/>
    </reaction>
</comment>
<dbReference type="InterPro" id="IPR002942">
    <property type="entry name" value="S4_RNA-bd"/>
</dbReference>
<dbReference type="Pfam" id="PF01479">
    <property type="entry name" value="S4"/>
    <property type="match status" value="1"/>
</dbReference>
<dbReference type="Gene3D" id="3.10.290.10">
    <property type="entry name" value="RNA-binding S4 domain"/>
    <property type="match status" value="1"/>
</dbReference>
<dbReference type="GO" id="GO:0001522">
    <property type="term" value="P:pseudouridine synthesis"/>
    <property type="evidence" value="ECO:0007669"/>
    <property type="project" value="InterPro"/>
</dbReference>
<evidence type="ECO:0000256" key="7">
    <source>
        <dbReference type="ARBA" id="ARBA00042843"/>
    </source>
</evidence>
<dbReference type="PANTHER" id="PTHR47683">
    <property type="entry name" value="PSEUDOURIDINE SYNTHASE FAMILY PROTEIN-RELATED"/>
    <property type="match status" value="1"/>
</dbReference>
<evidence type="ECO:0000313" key="13">
    <source>
        <dbReference type="Proteomes" id="UP000029385"/>
    </source>
</evidence>
<dbReference type="EC" id="5.4.99.21" evidence="3"/>
<accession>A0A091ALH1</accession>
<dbReference type="GO" id="GO:0160138">
    <property type="term" value="F:23S rRNA pseudouridine(2604) synthase activity"/>
    <property type="evidence" value="ECO:0007669"/>
    <property type="project" value="UniProtKB-EC"/>
</dbReference>
<proteinExistence type="predicted"/>
<dbReference type="InterPro" id="IPR050343">
    <property type="entry name" value="RsuA_PseudoU_synthase"/>
</dbReference>
<keyword evidence="10" id="KW-0694">RNA-binding</keyword>
<evidence type="ECO:0000256" key="2">
    <source>
        <dbReference type="ARBA" id="ARBA00036535"/>
    </source>
</evidence>
<keyword evidence="13" id="KW-1185">Reference proteome</keyword>
<evidence type="ECO:0000256" key="5">
    <source>
        <dbReference type="ARBA" id="ARBA00041420"/>
    </source>
</evidence>
<dbReference type="InterPro" id="IPR036986">
    <property type="entry name" value="S4_RNA-bd_sf"/>
</dbReference>
<dbReference type="RefSeq" id="WP_022967715.1">
    <property type="nucleotide sequence ID" value="NZ_ATVD01000001.1"/>
</dbReference>
<dbReference type="STRING" id="1121015.GCA_000420545_00041"/>
<evidence type="ECO:0000313" key="12">
    <source>
        <dbReference type="EMBL" id="KFN41023.1"/>
    </source>
</evidence>
<evidence type="ECO:0000256" key="3">
    <source>
        <dbReference type="ARBA" id="ARBA00038922"/>
    </source>
</evidence>
<dbReference type="SMART" id="SM00363">
    <property type="entry name" value="S4"/>
    <property type="match status" value="1"/>
</dbReference>
<dbReference type="Proteomes" id="UP000029385">
    <property type="component" value="Unassembled WGS sequence"/>
</dbReference>
<gene>
    <name evidence="12" type="ORF">N789_03835</name>
</gene>
<dbReference type="CDD" id="cd00165">
    <property type="entry name" value="S4"/>
    <property type="match status" value="1"/>
</dbReference>
<evidence type="ECO:0000256" key="9">
    <source>
        <dbReference type="ARBA" id="ARBA00043147"/>
    </source>
</evidence>
<evidence type="ECO:0000256" key="1">
    <source>
        <dbReference type="ARBA" id="ARBA00036390"/>
    </source>
</evidence>
<comment type="caution">
    <text evidence="12">The sequence shown here is derived from an EMBL/GenBank/DDBJ whole genome shotgun (WGS) entry which is preliminary data.</text>
</comment>
<dbReference type="eggNOG" id="COG1187">
    <property type="taxonomic scope" value="Bacteria"/>
</dbReference>
<evidence type="ECO:0000256" key="6">
    <source>
        <dbReference type="ARBA" id="ARBA00041697"/>
    </source>
</evidence>
<dbReference type="GO" id="GO:0006396">
    <property type="term" value="P:RNA processing"/>
    <property type="evidence" value="ECO:0007669"/>
    <property type="project" value="UniProtKB-ARBA"/>
</dbReference>
<dbReference type="PATRIC" id="fig|1121015.4.peg.2447"/>
<protein>
    <recommendedName>
        <fullName evidence="4">Dual-specificity RNA pseudouridine synthase RluF</fullName>
        <ecNumber evidence="3">5.4.99.21</ecNumber>
    </recommendedName>
    <alternativeName>
        <fullName evidence="6">23S rRNA pseudouridine(2604) synthase</fullName>
    </alternativeName>
    <alternativeName>
        <fullName evidence="8">Ribosomal large subunit pseudouridine synthase F</fullName>
    </alternativeName>
    <alternativeName>
        <fullName evidence="7">rRNA pseudouridylate synthase F</fullName>
    </alternativeName>
    <alternativeName>
        <fullName evidence="9">rRNA-uridine isomerase F</fullName>
    </alternativeName>
    <alternativeName>
        <fullName evidence="5">tRNA(Tyr) pseudouridine(35) synthase</fullName>
    </alternativeName>
</protein>
<dbReference type="PROSITE" id="PS50889">
    <property type="entry name" value="S4"/>
    <property type="match status" value="1"/>
</dbReference>
<reference evidence="12 13" key="1">
    <citation type="submission" date="2013-09" db="EMBL/GenBank/DDBJ databases">
        <title>Genome sequencing of Arenimonas oryziterrae.</title>
        <authorList>
            <person name="Chen F."/>
            <person name="Wang G."/>
        </authorList>
    </citation>
    <scope>NUCLEOTIDE SEQUENCE [LARGE SCALE GENOMIC DNA]</scope>
    <source>
        <strain evidence="12 13">YC6267</strain>
    </source>
</reference>
<evidence type="ECO:0000256" key="8">
    <source>
        <dbReference type="ARBA" id="ARBA00042890"/>
    </source>
</evidence>
<dbReference type="PANTHER" id="PTHR47683:SF2">
    <property type="entry name" value="RNA-BINDING S4 DOMAIN-CONTAINING PROTEIN"/>
    <property type="match status" value="1"/>
</dbReference>
<dbReference type="GO" id="GO:0003723">
    <property type="term" value="F:RNA binding"/>
    <property type="evidence" value="ECO:0007669"/>
    <property type="project" value="UniProtKB-KW"/>
</dbReference>
<dbReference type="InterPro" id="IPR020103">
    <property type="entry name" value="PsdUridine_synth_cat_dom_sf"/>
</dbReference>
<dbReference type="EMBL" id="AVCI01000045">
    <property type="protein sequence ID" value="KFN41023.1"/>
    <property type="molecule type" value="Genomic_DNA"/>
</dbReference>
<evidence type="ECO:0000256" key="4">
    <source>
        <dbReference type="ARBA" id="ARBA00039989"/>
    </source>
</evidence>
<comment type="catalytic activity">
    <reaction evidence="2">
        <text>uridine(2604) in 23S rRNA = pseudouridine(2604) in 23S rRNA</text>
        <dbReference type="Rhea" id="RHEA:38875"/>
        <dbReference type="Rhea" id="RHEA-COMP:10093"/>
        <dbReference type="Rhea" id="RHEA-COMP:10094"/>
        <dbReference type="ChEBI" id="CHEBI:65314"/>
        <dbReference type="ChEBI" id="CHEBI:65315"/>
        <dbReference type="EC" id="5.4.99.21"/>
    </reaction>
</comment>
<dbReference type="CDD" id="cd02555">
    <property type="entry name" value="PSSA_1"/>
    <property type="match status" value="1"/>
</dbReference>
<organism evidence="12 13">
    <name type="scientific">Arenimonas oryziterrae DSM 21050 = YC6267</name>
    <dbReference type="NCBI Taxonomy" id="1121015"/>
    <lineage>
        <taxon>Bacteria</taxon>
        <taxon>Pseudomonadati</taxon>
        <taxon>Pseudomonadota</taxon>
        <taxon>Gammaproteobacteria</taxon>
        <taxon>Lysobacterales</taxon>
        <taxon>Lysobacteraceae</taxon>
        <taxon>Arenimonas</taxon>
    </lineage>
</organism>
<evidence type="ECO:0000256" key="10">
    <source>
        <dbReference type="PROSITE-ProRule" id="PRU00182"/>
    </source>
</evidence>
<name>A0A091ALH1_9GAMM</name>